<dbReference type="GO" id="GO:0004743">
    <property type="term" value="F:pyruvate kinase activity"/>
    <property type="evidence" value="ECO:0007669"/>
    <property type="project" value="InterPro"/>
</dbReference>
<evidence type="ECO:0000313" key="1">
    <source>
        <dbReference type="EMBL" id="SEA29476.1"/>
    </source>
</evidence>
<reference evidence="1 2" key="1">
    <citation type="submission" date="2016-10" db="EMBL/GenBank/DDBJ databases">
        <authorList>
            <person name="de Groot N.N."/>
        </authorList>
    </citation>
    <scope>NUCLEOTIDE SEQUENCE [LARGE SCALE GENOMIC DNA]</scope>
    <source>
        <strain evidence="1 2">DSM 23581</strain>
    </source>
</reference>
<dbReference type="EMBL" id="FNQF01000004">
    <property type="protein sequence ID" value="SEA29476.1"/>
    <property type="molecule type" value="Genomic_DNA"/>
</dbReference>
<dbReference type="Gene3D" id="2.40.33.10">
    <property type="entry name" value="PK beta-barrel domain-like"/>
    <property type="match status" value="1"/>
</dbReference>
<dbReference type="Proteomes" id="UP000198820">
    <property type="component" value="Unassembled WGS sequence"/>
</dbReference>
<dbReference type="InterPro" id="IPR015806">
    <property type="entry name" value="Pyrv_Knase_insert_dom_sf"/>
</dbReference>
<dbReference type="RefSeq" id="WP_143521336.1">
    <property type="nucleotide sequence ID" value="NZ_FNQF01000004.1"/>
</dbReference>
<sequence>MDRHVFEMRILLRVLICLAHCHSLKHVSIGDLIFFNDGKIGGVVTEIHPDFKMVEITQAKKKGS</sequence>
<evidence type="ECO:0000313" key="2">
    <source>
        <dbReference type="Proteomes" id="UP000198820"/>
    </source>
</evidence>
<dbReference type="SUPFAM" id="SSF50800">
    <property type="entry name" value="PK beta-barrel domain-like"/>
    <property type="match status" value="1"/>
</dbReference>
<dbReference type="InterPro" id="IPR011037">
    <property type="entry name" value="Pyrv_Knase-like_insert_dom_sf"/>
</dbReference>
<gene>
    <name evidence="1" type="ORF">SAMN05421540_104273</name>
</gene>
<protein>
    <submittedName>
        <fullName evidence="1">Uncharacterized protein</fullName>
    </submittedName>
</protein>
<proteinExistence type="predicted"/>
<organism evidence="1 2">
    <name type="scientific">Psychroflexus halocasei</name>
    <dbReference type="NCBI Taxonomy" id="908615"/>
    <lineage>
        <taxon>Bacteria</taxon>
        <taxon>Pseudomonadati</taxon>
        <taxon>Bacteroidota</taxon>
        <taxon>Flavobacteriia</taxon>
        <taxon>Flavobacteriales</taxon>
        <taxon>Flavobacteriaceae</taxon>
        <taxon>Psychroflexus</taxon>
    </lineage>
</organism>
<accession>A0A1H4A0J4</accession>
<keyword evidence="2" id="KW-1185">Reference proteome</keyword>
<name>A0A1H4A0J4_9FLAO</name>
<dbReference type="AlphaFoldDB" id="A0A1H4A0J4"/>